<dbReference type="Proteomes" id="UP000429523">
    <property type="component" value="Unassembled WGS sequence"/>
</dbReference>
<gene>
    <name evidence="4" type="ORF">PF001_g21122</name>
    <name evidence="3" type="ORF">PF007_g14321</name>
    <name evidence="2" type="ORF">PF009_g15987</name>
</gene>
<dbReference type="EMBL" id="QXGF01000952">
    <property type="protein sequence ID" value="KAE8934028.1"/>
    <property type="molecule type" value="Genomic_DNA"/>
</dbReference>
<comment type="caution">
    <text evidence="4">The sequence shown here is derived from an EMBL/GenBank/DDBJ whole genome shotgun (WGS) entry which is preliminary data.</text>
</comment>
<feature type="chain" id="PRO_5036167193" evidence="1">
    <location>
        <begin position="22"/>
        <end position="49"/>
    </location>
</feature>
<proteinExistence type="predicted"/>
<keyword evidence="1" id="KW-0732">Signal</keyword>
<protein>
    <submittedName>
        <fullName evidence="4">Uncharacterized protein</fullName>
    </submittedName>
</protein>
<dbReference type="Proteomes" id="UP000437068">
    <property type="component" value="Unassembled WGS sequence"/>
</dbReference>
<feature type="signal peptide" evidence="1">
    <location>
        <begin position="1"/>
        <end position="21"/>
    </location>
</feature>
<evidence type="ECO:0000313" key="2">
    <source>
        <dbReference type="EMBL" id="KAE8934028.1"/>
    </source>
</evidence>
<evidence type="ECO:0000313" key="6">
    <source>
        <dbReference type="Proteomes" id="UP000437068"/>
    </source>
</evidence>
<reference evidence="5 6" key="1">
    <citation type="submission" date="2018-08" db="EMBL/GenBank/DDBJ databases">
        <title>Genomic investigation of the strawberry pathogen Phytophthora fragariae indicates pathogenicity is determined by transcriptional variation in three key races.</title>
        <authorList>
            <person name="Adams T.M."/>
            <person name="Armitage A.D."/>
            <person name="Sobczyk M.K."/>
            <person name="Bates H.J."/>
            <person name="Dunwell J.M."/>
            <person name="Nellist C.F."/>
            <person name="Harrison R.J."/>
        </authorList>
    </citation>
    <scope>NUCLEOTIDE SEQUENCE [LARGE SCALE GENOMIC DNA]</scope>
    <source>
        <strain evidence="4 6">A4</strain>
        <strain evidence="3 7">NOV-71</strain>
        <strain evidence="2 5">NOV-9</strain>
    </source>
</reference>
<evidence type="ECO:0000313" key="4">
    <source>
        <dbReference type="EMBL" id="KAE9287131.1"/>
    </source>
</evidence>
<dbReference type="Proteomes" id="UP000441208">
    <property type="component" value="Unassembled WGS sequence"/>
</dbReference>
<dbReference type="EMBL" id="QXFZ01000825">
    <property type="protein sequence ID" value="KAE9103682.1"/>
    <property type="molecule type" value="Genomic_DNA"/>
</dbReference>
<accession>A0A6A4CAG9</accession>
<name>A0A6A4CAG9_9STRA</name>
<evidence type="ECO:0000313" key="3">
    <source>
        <dbReference type="EMBL" id="KAE9103682.1"/>
    </source>
</evidence>
<evidence type="ECO:0000256" key="1">
    <source>
        <dbReference type="SAM" id="SignalP"/>
    </source>
</evidence>
<evidence type="ECO:0000313" key="5">
    <source>
        <dbReference type="Proteomes" id="UP000429523"/>
    </source>
</evidence>
<dbReference type="AlphaFoldDB" id="A0A6A4CAG9"/>
<organism evidence="4 6">
    <name type="scientific">Phytophthora fragariae</name>
    <dbReference type="NCBI Taxonomy" id="53985"/>
    <lineage>
        <taxon>Eukaryota</taxon>
        <taxon>Sar</taxon>
        <taxon>Stramenopiles</taxon>
        <taxon>Oomycota</taxon>
        <taxon>Peronosporomycetes</taxon>
        <taxon>Peronosporales</taxon>
        <taxon>Peronosporaceae</taxon>
        <taxon>Phytophthora</taxon>
    </lineage>
</organism>
<evidence type="ECO:0000313" key="7">
    <source>
        <dbReference type="Proteomes" id="UP000441208"/>
    </source>
</evidence>
<dbReference type="EMBL" id="QXGE01001891">
    <property type="protein sequence ID" value="KAE9287131.1"/>
    <property type="molecule type" value="Genomic_DNA"/>
</dbReference>
<dbReference type="PROSITE" id="PS51257">
    <property type="entry name" value="PROKAR_LIPOPROTEIN"/>
    <property type="match status" value="1"/>
</dbReference>
<sequence length="49" mass="5413">MGAKLIVELAALFYFLIGCRRECGGCALEVVNAQSDFCTTILKSKRLCR</sequence>